<dbReference type="EMBL" id="VYYT01000079">
    <property type="protein sequence ID" value="KAK2771612.1"/>
    <property type="molecule type" value="Genomic_DNA"/>
</dbReference>
<dbReference type="AlphaFoldDB" id="A0AAD9YNC3"/>
<feature type="compositionally biased region" description="Basic and acidic residues" evidence="1">
    <location>
        <begin position="10"/>
        <end position="26"/>
    </location>
</feature>
<organism evidence="2 3">
    <name type="scientific">Colletotrichum kahawae</name>
    <name type="common">Coffee berry disease fungus</name>
    <dbReference type="NCBI Taxonomy" id="34407"/>
    <lineage>
        <taxon>Eukaryota</taxon>
        <taxon>Fungi</taxon>
        <taxon>Dikarya</taxon>
        <taxon>Ascomycota</taxon>
        <taxon>Pezizomycotina</taxon>
        <taxon>Sordariomycetes</taxon>
        <taxon>Hypocreomycetidae</taxon>
        <taxon>Glomerellales</taxon>
        <taxon>Glomerellaceae</taxon>
        <taxon>Colletotrichum</taxon>
        <taxon>Colletotrichum gloeosporioides species complex</taxon>
    </lineage>
</organism>
<comment type="caution">
    <text evidence="2">The sequence shown here is derived from an EMBL/GenBank/DDBJ whole genome shotgun (WGS) entry which is preliminary data.</text>
</comment>
<dbReference type="Proteomes" id="UP001281614">
    <property type="component" value="Unassembled WGS sequence"/>
</dbReference>
<evidence type="ECO:0000313" key="3">
    <source>
        <dbReference type="Proteomes" id="UP001281614"/>
    </source>
</evidence>
<proteinExistence type="predicted"/>
<feature type="compositionally biased region" description="Polar residues" evidence="1">
    <location>
        <begin position="27"/>
        <end position="49"/>
    </location>
</feature>
<gene>
    <name evidence="2" type="ORF">CKAH01_04187</name>
</gene>
<sequence length="147" mass="16492">MASRSGSQRHQHDGSQADTEMPRNDRWTGSNFSWNGPPSRGSSIPTDYSSIPPLGPAATAAEQRGQRTVTSSRKRSVPMPSNHEETTVRTRKQSAPGSNLEENVGESQRDFETDPAHEFWKWSVESQNWYHLDKATNTVLWAPLQLD</sequence>
<evidence type="ECO:0000256" key="1">
    <source>
        <dbReference type="SAM" id="MobiDB-lite"/>
    </source>
</evidence>
<name>A0AAD9YNC3_COLKA</name>
<reference evidence="2" key="1">
    <citation type="submission" date="2023-02" db="EMBL/GenBank/DDBJ databases">
        <title>Colletotrichum kahawae CIFC_Que2 genome sequencing and assembly.</title>
        <authorList>
            <person name="Baroncelli R."/>
        </authorList>
    </citation>
    <scope>NUCLEOTIDE SEQUENCE</scope>
    <source>
        <strain evidence="2">CIFC_Que2</strain>
    </source>
</reference>
<feature type="region of interest" description="Disordered" evidence="1">
    <location>
        <begin position="1"/>
        <end position="112"/>
    </location>
</feature>
<evidence type="ECO:0000313" key="2">
    <source>
        <dbReference type="EMBL" id="KAK2771612.1"/>
    </source>
</evidence>
<protein>
    <submittedName>
        <fullName evidence="2">Uncharacterized protein</fullName>
    </submittedName>
</protein>
<accession>A0AAD9YNC3</accession>
<keyword evidence="3" id="KW-1185">Reference proteome</keyword>